<dbReference type="EMBL" id="BAAANF010000017">
    <property type="protein sequence ID" value="GAA1699704.1"/>
    <property type="molecule type" value="Genomic_DNA"/>
</dbReference>
<feature type="transmembrane region" description="Helical" evidence="1">
    <location>
        <begin position="27"/>
        <end position="48"/>
    </location>
</feature>
<gene>
    <name evidence="2" type="ORF">GCM10009745_52910</name>
</gene>
<dbReference type="Proteomes" id="UP001500280">
    <property type="component" value="Unassembled WGS sequence"/>
</dbReference>
<comment type="caution">
    <text evidence="2">The sequence shown here is derived from an EMBL/GenBank/DDBJ whole genome shotgun (WGS) entry which is preliminary data.</text>
</comment>
<proteinExistence type="predicted"/>
<name>A0ABP4U6L2_9ACTN</name>
<reference evidence="3" key="1">
    <citation type="journal article" date="2019" name="Int. J. Syst. Evol. Microbiol.">
        <title>The Global Catalogue of Microorganisms (GCM) 10K type strain sequencing project: providing services to taxonomists for standard genome sequencing and annotation.</title>
        <authorList>
            <consortium name="The Broad Institute Genomics Platform"/>
            <consortium name="The Broad Institute Genome Sequencing Center for Infectious Disease"/>
            <person name="Wu L."/>
            <person name="Ma J."/>
        </authorList>
    </citation>
    <scope>NUCLEOTIDE SEQUENCE [LARGE SCALE GENOMIC DNA]</scope>
    <source>
        <strain evidence="3">JCM 14307</strain>
    </source>
</reference>
<feature type="transmembrane region" description="Helical" evidence="1">
    <location>
        <begin position="87"/>
        <end position="105"/>
    </location>
</feature>
<sequence length="107" mass="11703">MADAFDDMPAYLRPEAPRQPWRTRDSAYSPASFIGGLVWMALGIGSLIGGWTVFGSAVLGVLVLLVVGAIVVQARRGHHGWCLVRRGVWFGIAVSGLPLRVAYWFNF</sequence>
<feature type="transmembrane region" description="Helical" evidence="1">
    <location>
        <begin position="54"/>
        <end position="75"/>
    </location>
</feature>
<keyword evidence="1" id="KW-1133">Transmembrane helix</keyword>
<evidence type="ECO:0000313" key="3">
    <source>
        <dbReference type="Proteomes" id="UP001500280"/>
    </source>
</evidence>
<evidence type="ECO:0008006" key="4">
    <source>
        <dbReference type="Google" id="ProtNLM"/>
    </source>
</evidence>
<accession>A0ABP4U6L2</accession>
<keyword evidence="3" id="KW-1185">Reference proteome</keyword>
<evidence type="ECO:0000313" key="2">
    <source>
        <dbReference type="EMBL" id="GAA1699704.1"/>
    </source>
</evidence>
<keyword evidence="1" id="KW-0812">Transmembrane</keyword>
<keyword evidence="1" id="KW-0472">Membrane</keyword>
<evidence type="ECO:0000256" key="1">
    <source>
        <dbReference type="SAM" id="Phobius"/>
    </source>
</evidence>
<organism evidence="2 3">
    <name type="scientific">Kribbella yunnanensis</name>
    <dbReference type="NCBI Taxonomy" id="190194"/>
    <lineage>
        <taxon>Bacteria</taxon>
        <taxon>Bacillati</taxon>
        <taxon>Actinomycetota</taxon>
        <taxon>Actinomycetes</taxon>
        <taxon>Propionibacteriales</taxon>
        <taxon>Kribbellaceae</taxon>
        <taxon>Kribbella</taxon>
    </lineage>
</organism>
<protein>
    <recommendedName>
        <fullName evidence="4">DUF3017 domain-containing protein</fullName>
    </recommendedName>
</protein>
<dbReference type="RefSeq" id="WP_344157441.1">
    <property type="nucleotide sequence ID" value="NZ_BAAANF010000017.1"/>
</dbReference>